<dbReference type="NCBIfam" id="TIGR01722">
    <property type="entry name" value="MMSDH"/>
    <property type="match status" value="1"/>
</dbReference>
<dbReference type="Proteomes" id="UP000095256">
    <property type="component" value="Unassembled WGS sequence"/>
</dbReference>
<dbReference type="CDD" id="cd07085">
    <property type="entry name" value="ALDH_F6_MMSDH"/>
    <property type="match status" value="1"/>
</dbReference>
<sequence>MSTIRKLKNYVNGQWIESKTDFYEDVYNPATKEVLAQVPLSTKAEVAEAAEIAEKAFATWSRVAVPRRARVLFKFQQLVIENKEELAKLITLENGKALSEARGEVQRGIENIEFAAGAPTLMMGDSLATIATDVEAVNYRYPIGVVGGITPFNFPMMVPCWMFPMAIAVGNTFILKPSERTPLLTERLVELFSEAGLPKGVLNIVYGAHDVVNEILENKQIKAISFVGSKSVGQYIYRKGSEHLKRVQSLTGAKNHTIVLKDAALNDSAEAILAAAFGSAGERCMAAAVVAVEEEIYDSFLKLLTEKAQAIRIGNGLDDGVFLGPVIREENLKKTIGYIEKGVAEGAQLLLDGRKNAPSEGYFIGPTIFENVTTDMTIWQEEIFAPVLSIMKIKNVQEGVEIANQSEFANGACLFTNNASAIRYFRESIDAGMLGINLGVPAPMAFFPFSGWKDSFYGTLHANGKDGVDFYTHKKVVTARYPEQDI</sequence>
<reference evidence="5 6" key="1">
    <citation type="submission" date="2016-09" db="EMBL/GenBank/DDBJ databases">
        <authorList>
            <person name="Capua I."/>
            <person name="De Benedictis P."/>
            <person name="Joannis T."/>
            <person name="Lombin L.H."/>
            <person name="Cattoli G."/>
        </authorList>
    </citation>
    <scope>NUCLEOTIDE SEQUENCE [LARGE SCALE GENOMIC DNA]</scope>
    <source>
        <strain evidence="5 6">LMG 25899</strain>
    </source>
</reference>
<feature type="binding site" evidence="3">
    <location>
        <position position="152"/>
    </location>
    <ligand>
        <name>NAD(+)</name>
        <dbReference type="ChEBI" id="CHEBI:57540"/>
    </ligand>
</feature>
<evidence type="ECO:0000313" key="6">
    <source>
        <dbReference type="Proteomes" id="UP000095256"/>
    </source>
</evidence>
<dbReference type="InterPro" id="IPR015590">
    <property type="entry name" value="Aldehyde_DH_dom"/>
</dbReference>
<comment type="caution">
    <text evidence="5">The sequence shown here is derived from an EMBL/GenBank/DDBJ whole genome shotgun (WGS) entry which is preliminary data.</text>
</comment>
<dbReference type="STRING" id="762845.BCR26_08400"/>
<comment type="catalytic activity">
    <reaction evidence="3">
        <text>2-methyl-3-oxopropanoate + NAD(+) + CoA + H2O = propanoyl-CoA + hydrogencarbonate + NADH + H(+)</text>
        <dbReference type="Rhea" id="RHEA:20804"/>
        <dbReference type="ChEBI" id="CHEBI:15377"/>
        <dbReference type="ChEBI" id="CHEBI:15378"/>
        <dbReference type="ChEBI" id="CHEBI:17544"/>
        <dbReference type="ChEBI" id="CHEBI:57287"/>
        <dbReference type="ChEBI" id="CHEBI:57392"/>
        <dbReference type="ChEBI" id="CHEBI:57540"/>
        <dbReference type="ChEBI" id="CHEBI:57700"/>
        <dbReference type="ChEBI" id="CHEBI:57945"/>
        <dbReference type="EC" id="1.2.1.27"/>
    </reaction>
</comment>
<evidence type="ECO:0000256" key="1">
    <source>
        <dbReference type="ARBA" id="ARBA00023002"/>
    </source>
</evidence>
<feature type="binding site" evidence="3">
    <location>
        <position position="180"/>
    </location>
    <ligand>
        <name>NAD(+)</name>
        <dbReference type="ChEBI" id="CHEBI:57540"/>
    </ligand>
</feature>
<evidence type="ECO:0000256" key="2">
    <source>
        <dbReference type="ARBA" id="ARBA00023027"/>
    </source>
</evidence>
<dbReference type="SUPFAM" id="SSF53720">
    <property type="entry name" value="ALDH-like"/>
    <property type="match status" value="1"/>
</dbReference>
<dbReference type="GO" id="GO:0006574">
    <property type="term" value="P:L-valine catabolic process"/>
    <property type="evidence" value="ECO:0007669"/>
    <property type="project" value="TreeGrafter"/>
</dbReference>
<organism evidence="5 6">
    <name type="scientific">Enterococcus rivorum</name>
    <dbReference type="NCBI Taxonomy" id="762845"/>
    <lineage>
        <taxon>Bacteria</taxon>
        <taxon>Bacillati</taxon>
        <taxon>Bacillota</taxon>
        <taxon>Bacilli</taxon>
        <taxon>Lactobacillales</taxon>
        <taxon>Enterococcaceae</taxon>
        <taxon>Enterococcus</taxon>
    </lineage>
</organism>
<feature type="binding site" evidence="3">
    <location>
        <position position="382"/>
    </location>
    <ligand>
        <name>NAD(+)</name>
        <dbReference type="ChEBI" id="CHEBI:57540"/>
    </ligand>
</feature>
<comment type="function">
    <text evidence="3">Catalyzes the oxidation of malonate semialdehyde (MSA) and methylmalonate semialdehyde (MMSA) into acetyl-CoA and propanoyl-CoA, respectively. Is involved in a myo-inositol catabolic pathway. Bicarbonate, and not CO2, is the end-product of the enzymatic reaction.</text>
</comment>
<feature type="active site" description="Nucleophile" evidence="3">
    <location>
        <position position="284"/>
    </location>
</feature>
<dbReference type="Gene3D" id="3.40.605.10">
    <property type="entry name" value="Aldehyde Dehydrogenase, Chain A, domain 1"/>
    <property type="match status" value="1"/>
</dbReference>
<protein>
    <recommendedName>
        <fullName evidence="3">Malonate-semialdehyde dehydrogenase</fullName>
        <shortName evidence="3">MSA dehydrogenase</shortName>
        <ecNumber evidence="3">1.2.1.27</ecNumber>
    </recommendedName>
    <alternativeName>
        <fullName evidence="3">Methylmalonate semialdehyde dehydrogenase</fullName>
        <shortName evidence="3">MMSA dehydrogenase</shortName>
        <shortName evidence="3">MSDH</shortName>
    </alternativeName>
</protein>
<comment type="similarity">
    <text evidence="3">Belongs to the aldehyde dehydrogenase family. IolA subfamily.</text>
</comment>
<dbReference type="InterPro" id="IPR016160">
    <property type="entry name" value="Ald_DH_CS_CYS"/>
</dbReference>
<dbReference type="InterPro" id="IPR023510">
    <property type="entry name" value="MSDH_GmP_bac"/>
</dbReference>
<dbReference type="GO" id="GO:0004491">
    <property type="term" value="F:methylmalonate-semialdehyde dehydrogenase (acylating, NAD) activity"/>
    <property type="evidence" value="ECO:0007669"/>
    <property type="project" value="UniProtKB-UniRule"/>
</dbReference>
<feature type="domain" description="Aldehyde dehydrogenase" evidence="4">
    <location>
        <begin position="15"/>
        <end position="477"/>
    </location>
</feature>
<dbReference type="EC" id="1.2.1.27" evidence="3"/>
<feature type="binding site" evidence="3">
    <location>
        <position position="176"/>
    </location>
    <ligand>
        <name>NAD(+)</name>
        <dbReference type="ChEBI" id="CHEBI:57540"/>
    </ligand>
</feature>
<dbReference type="FunFam" id="3.40.309.10:FF:000002">
    <property type="entry name" value="Methylmalonate-semialdehyde dehydrogenase (Acylating)"/>
    <property type="match status" value="1"/>
</dbReference>
<dbReference type="InterPro" id="IPR016162">
    <property type="entry name" value="Ald_DH_N"/>
</dbReference>
<accession>A0A1E5L0N2</accession>
<dbReference type="Gene3D" id="3.40.309.10">
    <property type="entry name" value="Aldehyde Dehydrogenase, Chain A, domain 2"/>
    <property type="match status" value="1"/>
</dbReference>
<dbReference type="InterPro" id="IPR016161">
    <property type="entry name" value="Ald_DH/histidinol_DH"/>
</dbReference>
<comment type="pathway">
    <text evidence="3">Polyol metabolism; myo-inositol degradation into acetyl-CoA; acetyl-CoA from myo-inositol: step 7/7.</text>
</comment>
<dbReference type="HAMAP" id="MF_01670">
    <property type="entry name" value="IolA"/>
    <property type="match status" value="1"/>
</dbReference>
<dbReference type="EMBL" id="MIEK01000004">
    <property type="protein sequence ID" value="OEH83678.1"/>
    <property type="molecule type" value="Genomic_DNA"/>
</dbReference>
<keyword evidence="1 3" id="KW-0560">Oxidoreductase</keyword>
<feature type="binding site" evidence="3">
    <location>
        <position position="251"/>
    </location>
    <ligand>
        <name>NAD(+)</name>
        <dbReference type="ChEBI" id="CHEBI:57540"/>
    </ligand>
</feature>
<dbReference type="PANTHER" id="PTHR43866:SF4">
    <property type="entry name" value="MALONATE-SEMIALDEHYDE DEHYDROGENASE"/>
    <property type="match status" value="1"/>
</dbReference>
<evidence type="ECO:0000259" key="4">
    <source>
        <dbReference type="Pfam" id="PF00171"/>
    </source>
</evidence>
<dbReference type="GO" id="GO:0019310">
    <property type="term" value="P:inositol catabolic process"/>
    <property type="evidence" value="ECO:0007669"/>
    <property type="project" value="UniProtKB-UniRule"/>
</dbReference>
<feature type="binding site" evidence="3">
    <location>
        <position position="179"/>
    </location>
    <ligand>
        <name>NAD(+)</name>
        <dbReference type="ChEBI" id="CHEBI:57540"/>
    </ligand>
</feature>
<keyword evidence="6" id="KW-1185">Reference proteome</keyword>
<dbReference type="GO" id="GO:0018478">
    <property type="term" value="F:malonate-semialdehyde dehydrogenase (acetylating) activity"/>
    <property type="evidence" value="ECO:0007669"/>
    <property type="project" value="UniProtKB-UniRule"/>
</dbReference>
<comment type="catalytic activity">
    <reaction evidence="3">
        <text>3-oxopropanoate + NAD(+) + CoA + H2O = hydrogencarbonate + acetyl-CoA + NADH + H(+)</text>
        <dbReference type="Rhea" id="RHEA:76615"/>
        <dbReference type="ChEBI" id="CHEBI:15377"/>
        <dbReference type="ChEBI" id="CHEBI:15378"/>
        <dbReference type="ChEBI" id="CHEBI:17544"/>
        <dbReference type="ChEBI" id="CHEBI:33190"/>
        <dbReference type="ChEBI" id="CHEBI:57287"/>
        <dbReference type="ChEBI" id="CHEBI:57288"/>
        <dbReference type="ChEBI" id="CHEBI:57540"/>
        <dbReference type="ChEBI" id="CHEBI:57945"/>
        <dbReference type="EC" id="1.2.1.27"/>
    </reaction>
</comment>
<dbReference type="UniPathway" id="UPA00076">
    <property type="reaction ID" value="UER00148"/>
</dbReference>
<dbReference type="OrthoDB" id="9762913at2"/>
<dbReference type="InterPro" id="IPR016163">
    <property type="entry name" value="Ald_DH_C"/>
</dbReference>
<dbReference type="FunFam" id="3.40.605.10:FF:000003">
    <property type="entry name" value="Methylmalonate-semialdehyde dehydrogenase [acylating]"/>
    <property type="match status" value="1"/>
</dbReference>
<dbReference type="GO" id="GO:0006210">
    <property type="term" value="P:thymine catabolic process"/>
    <property type="evidence" value="ECO:0007669"/>
    <property type="project" value="TreeGrafter"/>
</dbReference>
<evidence type="ECO:0000256" key="3">
    <source>
        <dbReference type="HAMAP-Rule" id="MF_01670"/>
    </source>
</evidence>
<keyword evidence="2 3" id="KW-0520">NAD</keyword>
<comment type="subunit">
    <text evidence="3">Homotetramer.</text>
</comment>
<dbReference type="InterPro" id="IPR010061">
    <property type="entry name" value="MeMal-semiAld_DH"/>
</dbReference>
<name>A0A1E5L0N2_9ENTE</name>
<evidence type="ECO:0000313" key="5">
    <source>
        <dbReference type="EMBL" id="OEH83678.1"/>
    </source>
</evidence>
<dbReference type="Pfam" id="PF00171">
    <property type="entry name" value="Aldedh"/>
    <property type="match status" value="1"/>
</dbReference>
<dbReference type="PROSITE" id="PS00070">
    <property type="entry name" value="ALDEHYDE_DEHYDR_CYS"/>
    <property type="match status" value="1"/>
</dbReference>
<dbReference type="RefSeq" id="WP_069697362.1">
    <property type="nucleotide sequence ID" value="NZ_JAGGMA010000008.1"/>
</dbReference>
<proteinExistence type="inferred from homology"/>
<dbReference type="AlphaFoldDB" id="A0A1E5L0N2"/>
<gene>
    <name evidence="3" type="primary">iolA</name>
    <name evidence="5" type="ORF">BCR26_08400</name>
</gene>
<comment type="caution">
    <text evidence="3">Lacks conserved residue(s) required for the propagation of feature annotation.</text>
</comment>
<dbReference type="PANTHER" id="PTHR43866">
    <property type="entry name" value="MALONATE-SEMIALDEHYDE DEHYDROGENASE"/>
    <property type="match status" value="1"/>
</dbReference>